<organism evidence="3 4">
    <name type="scientific">Alkalicoccus halolimnae</name>
    <dbReference type="NCBI Taxonomy" id="1667239"/>
    <lineage>
        <taxon>Bacteria</taxon>
        <taxon>Bacillati</taxon>
        <taxon>Bacillota</taxon>
        <taxon>Bacilli</taxon>
        <taxon>Bacillales</taxon>
        <taxon>Bacillaceae</taxon>
        <taxon>Alkalicoccus</taxon>
    </lineage>
</organism>
<feature type="transmembrane region" description="Helical" evidence="2">
    <location>
        <begin position="279"/>
        <end position="301"/>
    </location>
</feature>
<feature type="transmembrane region" description="Helical" evidence="2">
    <location>
        <begin position="189"/>
        <end position="207"/>
    </location>
</feature>
<keyword evidence="2" id="KW-0812">Transmembrane</keyword>
<name>A0A5C7F0M4_9BACI</name>
<evidence type="ECO:0000256" key="2">
    <source>
        <dbReference type="SAM" id="Phobius"/>
    </source>
</evidence>
<accession>A0A5C7F0M4</accession>
<gene>
    <name evidence="3" type="ORF">FTX54_003160</name>
</gene>
<dbReference type="OrthoDB" id="2614436at2"/>
<feature type="transmembrane region" description="Helical" evidence="2">
    <location>
        <begin position="213"/>
        <end position="232"/>
    </location>
</feature>
<feature type="transmembrane region" description="Helical" evidence="2">
    <location>
        <begin position="155"/>
        <end position="177"/>
    </location>
</feature>
<keyword evidence="4" id="KW-1185">Reference proteome</keyword>
<feature type="transmembrane region" description="Helical" evidence="2">
    <location>
        <begin position="118"/>
        <end position="135"/>
    </location>
</feature>
<dbReference type="KEGG" id="ahal:FTX54_003160"/>
<protein>
    <submittedName>
        <fullName evidence="3">YndJ family transporter</fullName>
    </submittedName>
</protein>
<keyword evidence="2" id="KW-1133">Transmembrane helix</keyword>
<evidence type="ECO:0000256" key="1">
    <source>
        <dbReference type="SAM" id="MobiDB-lite"/>
    </source>
</evidence>
<feature type="region of interest" description="Disordered" evidence="1">
    <location>
        <begin position="310"/>
        <end position="331"/>
    </location>
</feature>
<keyword evidence="2" id="KW-0472">Membrane</keyword>
<feature type="transmembrane region" description="Helical" evidence="2">
    <location>
        <begin position="81"/>
        <end position="106"/>
    </location>
</feature>
<proteinExistence type="predicted"/>
<evidence type="ECO:0000313" key="4">
    <source>
        <dbReference type="Proteomes" id="UP000321816"/>
    </source>
</evidence>
<dbReference type="AlphaFoldDB" id="A0A5C7F0M4"/>
<feature type="transmembrane region" description="Helical" evidence="2">
    <location>
        <begin position="12"/>
        <end position="42"/>
    </location>
</feature>
<feature type="transmembrane region" description="Helical" evidence="2">
    <location>
        <begin position="244"/>
        <end position="267"/>
    </location>
</feature>
<evidence type="ECO:0000313" key="3">
    <source>
        <dbReference type="EMBL" id="WWD80581.1"/>
    </source>
</evidence>
<dbReference type="EMBL" id="CP144914">
    <property type="protein sequence ID" value="WWD80581.1"/>
    <property type="molecule type" value="Genomic_DNA"/>
</dbReference>
<dbReference type="RefSeq" id="WP_147804949.1">
    <property type="nucleotide sequence ID" value="NZ_CP144914.1"/>
</dbReference>
<dbReference type="Pfam" id="PF14158">
    <property type="entry name" value="YndJ"/>
    <property type="match status" value="1"/>
</dbReference>
<reference evidence="3 4" key="1">
    <citation type="submission" date="2024-01" db="EMBL/GenBank/DDBJ databases">
        <title>Complete Genome Sequence of Alkalicoccus halolimnae BZ-SZ-XJ29T, a Moderately Halophilic Bacterium Isolated from a Salt Lake.</title>
        <authorList>
            <person name="Zhao B."/>
        </authorList>
    </citation>
    <scope>NUCLEOTIDE SEQUENCE [LARGE SCALE GENOMIC DNA]</scope>
    <source>
        <strain evidence="3 4">BZ-SZ-XJ29</strain>
    </source>
</reference>
<sequence length="331" mass="35709">MTAKKNILAGAAVSIIWLFSAEITIVEIAFTLSFLVLIPLLLHIAVPGNPDLQAERWLAWLSQRSLPAGIFGVASVTFDSLVLSVLCAIVWMIFTMAVAACGAVRLYKIGIFPAEETIINIGLLFAGVGGMWLLLSEAGIHRLLPYDEVTMSLTAVHYHYSAVVVPILTGAFGRLLVSVNTFPGKPYQVLAAGTAFGSPLIALGVIQGPPMEVVYVAVYASLLYWLSAWWLFTMPKMTWRVRACIVTSSLSLMISMGVTTLYVIGIALDTTIISAGMMFYWHGGVNAVGFSLFGVLGWYLLGSLPKRAGTDKGAEALSGRAAQSERRERSE</sequence>
<dbReference type="Proteomes" id="UP000321816">
    <property type="component" value="Chromosome"/>
</dbReference>
<dbReference type="InterPro" id="IPR025450">
    <property type="entry name" value="YndJ-like"/>
</dbReference>